<evidence type="ECO:0000256" key="3">
    <source>
        <dbReference type="ARBA" id="ARBA00022801"/>
    </source>
</evidence>
<dbReference type="EMBL" id="CP144921">
    <property type="protein sequence ID" value="WWA29106.1"/>
    <property type="molecule type" value="Genomic_DNA"/>
</dbReference>
<evidence type="ECO:0000256" key="6">
    <source>
        <dbReference type="ARBA" id="ARBA00023316"/>
    </source>
</evidence>
<accession>A0ABZ2CTD1</accession>
<comment type="similarity">
    <text evidence="1 7">Belongs to the peptidase S11 family.</text>
</comment>
<dbReference type="Gene3D" id="3.40.710.10">
    <property type="entry name" value="DD-peptidase/beta-lactamase superfamily"/>
    <property type="match status" value="1"/>
</dbReference>
<evidence type="ECO:0000256" key="2">
    <source>
        <dbReference type="ARBA" id="ARBA00022729"/>
    </source>
</evidence>
<keyword evidence="6" id="KW-0961">Cell wall biogenesis/degradation</keyword>
<dbReference type="PANTHER" id="PTHR21581">
    <property type="entry name" value="D-ALANYL-D-ALANINE CARBOXYPEPTIDASE"/>
    <property type="match status" value="1"/>
</dbReference>
<keyword evidence="11" id="KW-1185">Reference proteome</keyword>
<dbReference type="SUPFAM" id="SSF56601">
    <property type="entry name" value="beta-lactamase/transpeptidase-like"/>
    <property type="match status" value="1"/>
</dbReference>
<proteinExistence type="inferred from homology"/>
<dbReference type="PRINTS" id="PR00725">
    <property type="entry name" value="DADACBPTASE1"/>
</dbReference>
<dbReference type="RefSeq" id="WP_011246027.1">
    <property type="nucleotide sequence ID" value="NZ_CP144921.1"/>
</dbReference>
<evidence type="ECO:0000256" key="8">
    <source>
        <dbReference type="SAM" id="Phobius"/>
    </source>
</evidence>
<gene>
    <name evidence="10" type="ORF">V5G21_15360</name>
</gene>
<keyword evidence="4" id="KW-0133">Cell shape</keyword>
<dbReference type="Proteomes" id="UP001341136">
    <property type="component" value="Chromosome"/>
</dbReference>
<feature type="transmembrane region" description="Helical" evidence="8">
    <location>
        <begin position="6"/>
        <end position="27"/>
    </location>
</feature>
<keyword evidence="5" id="KW-0573">Peptidoglycan synthesis</keyword>
<keyword evidence="3 10" id="KW-0378">Hydrolase</keyword>
<name>A0ABZ2CTD1_9BACI</name>
<keyword evidence="2" id="KW-0732">Signal</keyword>
<reference evidence="10 11" key="1">
    <citation type="submission" date="2024-01" db="EMBL/GenBank/DDBJ databases">
        <title>Culturomics analysis of mouse respiratory tract.</title>
        <authorList>
            <person name="Phillips A.M."/>
            <person name="Collette N.M."/>
            <person name="Mageeney C.M."/>
            <person name="Sinha A."/>
            <person name="Hern K.E."/>
            <person name="Arkin A.P."/>
            <person name="Williams K.P."/>
            <person name="Branda S."/>
        </authorList>
    </citation>
    <scope>NUCLEOTIDE SEQUENCE [LARGE SCALE GENOMIC DNA]</scope>
    <source>
        <strain evidence="10 11">CP20</strain>
    </source>
</reference>
<dbReference type="GO" id="GO:0016787">
    <property type="term" value="F:hydrolase activity"/>
    <property type="evidence" value="ECO:0007669"/>
    <property type="project" value="UniProtKB-KW"/>
</dbReference>
<sequence>MGKAPTFVKISVIIMIMIILVALFKVADKGTSGVKESFPFFRTDEYVSPYIYVMERETGRVVYEENAEAKVYPASLTKIMTTIVALEQIEDLSAIAPVDVTTYHEMVASNASMAGFFGREDVTYRDLLYGTMLTSGGEAANSLAVHVGGNVENFVQMMNDKAAELGLNGTHFTNPEGLHNEKQYTTASDIAKLLDYALNNSDFKTIFTTKMFQTTPTAEHPDGLLLQSTVLTFLHKKEQDRFDILGGKSGTTYEAGQCWATLGLVEDTEYITIVMGAPLKDISHPDRAQIADTLKLYRKIESSE</sequence>
<evidence type="ECO:0000313" key="10">
    <source>
        <dbReference type="EMBL" id="WWA29106.1"/>
    </source>
</evidence>
<evidence type="ECO:0000256" key="7">
    <source>
        <dbReference type="RuleBase" id="RU004016"/>
    </source>
</evidence>
<evidence type="ECO:0000256" key="4">
    <source>
        <dbReference type="ARBA" id="ARBA00022960"/>
    </source>
</evidence>
<keyword evidence="8" id="KW-1133">Transmembrane helix</keyword>
<evidence type="ECO:0000256" key="5">
    <source>
        <dbReference type="ARBA" id="ARBA00022984"/>
    </source>
</evidence>
<dbReference type="InterPro" id="IPR001967">
    <property type="entry name" value="Peptidase_S11_N"/>
</dbReference>
<keyword evidence="8" id="KW-0812">Transmembrane</keyword>
<dbReference type="PANTHER" id="PTHR21581:SF33">
    <property type="entry name" value="D-ALANYL-D-ALANINE CARBOXYPEPTIDASE DACB"/>
    <property type="match status" value="1"/>
</dbReference>
<protein>
    <submittedName>
        <fullName evidence="10">Serine hydrolase</fullName>
    </submittedName>
</protein>
<organism evidence="10 11">
    <name type="scientific">Shouchella rhizosphaerae</name>
    <dbReference type="NCBI Taxonomy" id="866786"/>
    <lineage>
        <taxon>Bacteria</taxon>
        <taxon>Bacillati</taxon>
        <taxon>Bacillota</taxon>
        <taxon>Bacilli</taxon>
        <taxon>Bacillales</taxon>
        <taxon>Bacillaceae</taxon>
        <taxon>Shouchella</taxon>
    </lineage>
</organism>
<evidence type="ECO:0000259" key="9">
    <source>
        <dbReference type="Pfam" id="PF00768"/>
    </source>
</evidence>
<evidence type="ECO:0000256" key="1">
    <source>
        <dbReference type="ARBA" id="ARBA00007164"/>
    </source>
</evidence>
<dbReference type="Pfam" id="PF00768">
    <property type="entry name" value="Peptidase_S11"/>
    <property type="match status" value="1"/>
</dbReference>
<feature type="domain" description="Peptidase S11 D-alanyl-D-alanine carboxypeptidase A N-terminal" evidence="9">
    <location>
        <begin position="52"/>
        <end position="278"/>
    </location>
</feature>
<keyword evidence="8" id="KW-0472">Membrane</keyword>
<dbReference type="InterPro" id="IPR018044">
    <property type="entry name" value="Peptidase_S11"/>
</dbReference>
<dbReference type="InterPro" id="IPR012338">
    <property type="entry name" value="Beta-lactam/transpept-like"/>
</dbReference>
<evidence type="ECO:0000313" key="11">
    <source>
        <dbReference type="Proteomes" id="UP001341136"/>
    </source>
</evidence>